<organism evidence="4 5">
    <name type="scientific">Mesomycoplasma conjunctivae (strain ATCC 25834 / NCTC 10147 / HRC/581)</name>
    <name type="common">Mycoplasma conjunctivae</name>
    <dbReference type="NCBI Taxonomy" id="572263"/>
    <lineage>
        <taxon>Bacteria</taxon>
        <taxon>Bacillati</taxon>
        <taxon>Mycoplasmatota</taxon>
        <taxon>Mycoplasmoidales</taxon>
        <taxon>Metamycoplasmataceae</taxon>
        <taxon>Mesomycoplasma</taxon>
    </lineage>
</organism>
<feature type="transmembrane region" description="Helical" evidence="2">
    <location>
        <begin position="667"/>
        <end position="690"/>
    </location>
</feature>
<keyword evidence="2" id="KW-0472">Membrane</keyword>
<sequence>MNKKRKIFLPLVLVTSPILLPTLFISQSPTTNTGTQNNNANSANTQNQSSNPDSPKPINQQELEQNKAFWEKNRLTYISRFIEKVKKDIDVKLEDIKSKTRDNLEERLSQSFFWLQLKHYFISNETAIQNDPVSLGLNLLTPYIFSNNINLKKGDVKFGDQDFSGIEWATSTNSDYSKLNNVSITKSEDSFNTLKGEDLKKRLDTYFQGLESGYKQYLFKEDEFPKYKENFTLNLDQSGASVDLVLTSPPKGKEGISSWDQWIKNYFSQQSLLLDLSLNQLPNPTSQQSPQQQIDLAIRQLNQANPPDVSQKPEFEIRIAPDLPPILNPNWIGLSNSDIIASFNSEDKENVFFFLNPINSRFKYNVTELSQVGNDLEATVQIEDFVAKSRSGANQSSYQKSYKSKIYNDFPTNASDELKSAITTNLFYSNQGVANIIDQFFSTINVKGDFSLDQIKYFAPGSQNLIYNFFFLITKVFYNKDFLDAQKQLAQNYIGSAKEKVYQASEYQFIEYLKKSEIDNNKAWDYYYLIYLINLTFLQSALNPADQGEQAESQSEQIANTLLQLNTSKEELDKIFNQSRQNSLLFHQLSYRNYPNVKKQFDAMVELAKKLNMESQILGQVAFINKDGGQANGQNAETQDNKVANFSSIIEEYRQGQKQDQIKNFSLYFGLAILLLVLNAILVSILKIFYKKGKRSK</sequence>
<keyword evidence="2" id="KW-0812">Transmembrane</keyword>
<evidence type="ECO:0000313" key="4">
    <source>
        <dbReference type="EMBL" id="CAT05034.1"/>
    </source>
</evidence>
<evidence type="ECO:0000256" key="2">
    <source>
        <dbReference type="SAM" id="Phobius"/>
    </source>
</evidence>
<feature type="compositionally biased region" description="Low complexity" evidence="1">
    <location>
        <begin position="30"/>
        <end position="52"/>
    </location>
</feature>
<accession>C5J6E2</accession>
<protein>
    <submittedName>
        <fullName evidence="4">Uncharacterized protein</fullName>
    </submittedName>
</protein>
<feature type="chain" id="PRO_5002951250" evidence="3">
    <location>
        <begin position="22"/>
        <end position="697"/>
    </location>
</feature>
<keyword evidence="3" id="KW-0732">Signal</keyword>
<name>C5J6E2_MESCH</name>
<feature type="signal peptide" evidence="3">
    <location>
        <begin position="1"/>
        <end position="21"/>
    </location>
</feature>
<evidence type="ECO:0000256" key="3">
    <source>
        <dbReference type="SAM" id="SignalP"/>
    </source>
</evidence>
<dbReference type="EMBL" id="FM864216">
    <property type="protein sequence ID" value="CAT05034.1"/>
    <property type="molecule type" value="Genomic_DNA"/>
</dbReference>
<dbReference type="AlphaFoldDB" id="C5J6E2"/>
<evidence type="ECO:0000313" key="5">
    <source>
        <dbReference type="Proteomes" id="UP000001491"/>
    </source>
</evidence>
<dbReference type="NCBIfam" id="NF045829">
    <property type="entry name" value="UU052_fam"/>
    <property type="match status" value="1"/>
</dbReference>
<keyword evidence="2" id="KW-1133">Transmembrane helix</keyword>
<proteinExistence type="predicted"/>
<dbReference type="eggNOG" id="ENOG5033T9M">
    <property type="taxonomic scope" value="Bacteria"/>
</dbReference>
<keyword evidence="5" id="KW-1185">Reference proteome</keyword>
<evidence type="ECO:0000256" key="1">
    <source>
        <dbReference type="SAM" id="MobiDB-lite"/>
    </source>
</evidence>
<reference evidence="5" key="1">
    <citation type="journal article" date="2009" name="BMC Bioinformatics">
        <title>The Mycoplasma conjunctivae genome sequencing, annotation and analysis.</title>
        <authorList>
            <person name="Calderon-Copete S.P."/>
            <person name="Wigger G."/>
            <person name="Wunderlin C."/>
            <person name="Schmidheini T."/>
            <person name="Frey J."/>
            <person name="Quail M.A."/>
            <person name="Falquet L."/>
        </authorList>
    </citation>
    <scope>NUCLEOTIDE SEQUENCE [LARGE SCALE GENOMIC DNA]</scope>
    <source>
        <strain evidence="5">ATCC 25834 / NCTC 10147 / HRC/581</strain>
    </source>
</reference>
<feature type="region of interest" description="Disordered" evidence="1">
    <location>
        <begin position="30"/>
        <end position="59"/>
    </location>
</feature>
<dbReference type="HOGENOM" id="CLU_019559_0_0_14"/>
<gene>
    <name evidence="4" type="ordered locus">MCJ_003450</name>
</gene>
<dbReference type="Proteomes" id="UP000001491">
    <property type="component" value="Chromosome"/>
</dbReference>
<dbReference type="InterPro" id="IPR054788">
    <property type="entry name" value="MSC_0620_UU052-like"/>
</dbReference>
<dbReference type="KEGG" id="mco:MCJ_003450"/>